<keyword evidence="3 7" id="KW-0479">Metal-binding</keyword>
<evidence type="ECO:0000256" key="5">
    <source>
        <dbReference type="ARBA" id="ARBA00022833"/>
    </source>
</evidence>
<comment type="similarity">
    <text evidence="1 7">Belongs to the peptidase M3 family.</text>
</comment>
<evidence type="ECO:0000313" key="10">
    <source>
        <dbReference type="Proteomes" id="UP000001396"/>
    </source>
</evidence>
<comment type="caution">
    <text evidence="9">The sequence shown here is derived from an EMBL/GenBank/DDBJ whole genome shotgun (WGS) entry which is preliminary data.</text>
</comment>
<comment type="cofactor">
    <cofactor evidence="7">
        <name>Zn(2+)</name>
        <dbReference type="ChEBI" id="CHEBI:29105"/>
    </cofactor>
    <text evidence="7">Binds 1 zinc ion.</text>
</comment>
<dbReference type="InParanoid" id="D3BBB4"/>
<feature type="domain" description="Peptidase M3A/M3B catalytic" evidence="8">
    <location>
        <begin position="306"/>
        <end position="392"/>
    </location>
</feature>
<evidence type="ECO:0000256" key="4">
    <source>
        <dbReference type="ARBA" id="ARBA00022801"/>
    </source>
</evidence>
<dbReference type="GO" id="GO:0006508">
    <property type="term" value="P:proteolysis"/>
    <property type="evidence" value="ECO:0007669"/>
    <property type="project" value="UniProtKB-KW"/>
</dbReference>
<dbReference type="InterPro" id="IPR024080">
    <property type="entry name" value="Neurolysin/TOP_N"/>
</dbReference>
<evidence type="ECO:0000256" key="6">
    <source>
        <dbReference type="ARBA" id="ARBA00023049"/>
    </source>
</evidence>
<keyword evidence="4 7" id="KW-0378">Hydrolase</keyword>
<dbReference type="GO" id="GO:0006518">
    <property type="term" value="P:peptide metabolic process"/>
    <property type="evidence" value="ECO:0007669"/>
    <property type="project" value="TreeGrafter"/>
</dbReference>
<protein>
    <submittedName>
        <fullName evidence="9">Peptidase M3A and M3B domain-containing protein</fullName>
    </submittedName>
</protein>
<evidence type="ECO:0000256" key="7">
    <source>
        <dbReference type="RuleBase" id="RU003435"/>
    </source>
</evidence>
<dbReference type="InterPro" id="IPR045090">
    <property type="entry name" value="Pept_M3A_M3B"/>
</dbReference>
<evidence type="ECO:0000256" key="2">
    <source>
        <dbReference type="ARBA" id="ARBA00022670"/>
    </source>
</evidence>
<dbReference type="SUPFAM" id="SSF55486">
    <property type="entry name" value="Metalloproteases ('zincins'), catalytic domain"/>
    <property type="match status" value="1"/>
</dbReference>
<dbReference type="STRING" id="670386.D3BBB4"/>
<keyword evidence="2 7" id="KW-0645">Protease</keyword>
<dbReference type="InterPro" id="IPR024077">
    <property type="entry name" value="Neurolysin/TOP_dom2"/>
</dbReference>
<evidence type="ECO:0000256" key="1">
    <source>
        <dbReference type="ARBA" id="ARBA00006040"/>
    </source>
</evidence>
<dbReference type="Pfam" id="PF01432">
    <property type="entry name" value="Peptidase_M3"/>
    <property type="match status" value="1"/>
</dbReference>
<keyword evidence="5 7" id="KW-0862">Zinc</keyword>
<keyword evidence="6 7" id="KW-0482">Metalloprotease</keyword>
<dbReference type="InterPro" id="IPR001567">
    <property type="entry name" value="Pept_M3A_M3B_dom"/>
</dbReference>
<evidence type="ECO:0000256" key="3">
    <source>
        <dbReference type="ARBA" id="ARBA00022723"/>
    </source>
</evidence>
<proteinExistence type="inferred from homology"/>
<evidence type="ECO:0000259" key="8">
    <source>
        <dbReference type="Pfam" id="PF01432"/>
    </source>
</evidence>
<organism evidence="9 10">
    <name type="scientific">Heterostelium pallidum (strain ATCC 26659 / Pp 5 / PN500)</name>
    <name type="common">Cellular slime mold</name>
    <name type="synonym">Polysphondylium pallidum</name>
    <dbReference type="NCBI Taxonomy" id="670386"/>
    <lineage>
        <taxon>Eukaryota</taxon>
        <taxon>Amoebozoa</taxon>
        <taxon>Evosea</taxon>
        <taxon>Eumycetozoa</taxon>
        <taxon>Dictyostelia</taxon>
        <taxon>Acytosteliales</taxon>
        <taxon>Acytosteliaceae</taxon>
        <taxon>Heterostelium</taxon>
    </lineage>
</organism>
<reference evidence="9 10" key="1">
    <citation type="journal article" date="2011" name="Genome Res.">
        <title>Phylogeny-wide analysis of social amoeba genomes highlights ancient origins for complex intercellular communication.</title>
        <authorList>
            <person name="Heidel A.J."/>
            <person name="Lawal H.M."/>
            <person name="Felder M."/>
            <person name="Schilde C."/>
            <person name="Helps N.R."/>
            <person name="Tunggal B."/>
            <person name="Rivero F."/>
            <person name="John U."/>
            <person name="Schleicher M."/>
            <person name="Eichinger L."/>
            <person name="Platzer M."/>
            <person name="Noegel A.A."/>
            <person name="Schaap P."/>
            <person name="Gloeckner G."/>
        </authorList>
    </citation>
    <scope>NUCLEOTIDE SEQUENCE [LARGE SCALE GENOMIC DNA]</scope>
    <source>
        <strain evidence="10">ATCC 26659 / Pp 5 / PN500</strain>
    </source>
</reference>
<sequence length="393" mass="45488">MINFVLKRLKPSTTTTTKFSLLSPPPNSFITSRLTNNNNFYLNNNNNNKYNNNNFHFNQLKSYSTISNSTTNNNNNNLKTTTTTKTNKMSDCEKIKNDIKLKFPLKLEEFDERVQHLKKTHDAGLQKIIDIPRASRTFENTFGALIDLERQYYIEESSLTFPAHVNQAKEIRDVSNNAESELNKYSIDTNMREDLYNVFAEYIQDNPAYKSELSAVQQRVIKKIMEVYERNGLQLPKDQRDVLKEIKKEINELSIQFNKNIAEDKSKVTFTREQLAGVPDDVLELFEKTDSGSYTVSCKSPEYVPLMKFCNVTDTRKKMDFTYGSRCIDTNVKILSQACKLRHESAKILGKNEWSEVVTQYNMALNSKNVTDFLTRMTNLLKPYGLEELKKLA</sequence>
<dbReference type="Proteomes" id="UP000001396">
    <property type="component" value="Unassembled WGS sequence"/>
</dbReference>
<keyword evidence="10" id="KW-1185">Reference proteome</keyword>
<dbReference type="GO" id="GO:0046872">
    <property type="term" value="F:metal ion binding"/>
    <property type="evidence" value="ECO:0007669"/>
    <property type="project" value="UniProtKB-UniRule"/>
</dbReference>
<dbReference type="Gene3D" id="1.10.1370.10">
    <property type="entry name" value="Neurolysin, domain 3"/>
    <property type="match status" value="1"/>
</dbReference>
<dbReference type="EMBL" id="ADBJ01000025">
    <property type="protein sequence ID" value="EFA81321.1"/>
    <property type="molecule type" value="Genomic_DNA"/>
</dbReference>
<dbReference type="RefSeq" id="XP_020433439.1">
    <property type="nucleotide sequence ID" value="XM_020576190.1"/>
</dbReference>
<dbReference type="GeneID" id="31360786"/>
<dbReference type="AlphaFoldDB" id="D3BBB4"/>
<dbReference type="Gene3D" id="1.20.1050.40">
    <property type="entry name" value="Endopeptidase. Chain P, domain 1"/>
    <property type="match status" value="1"/>
</dbReference>
<dbReference type="GO" id="GO:0004222">
    <property type="term" value="F:metalloendopeptidase activity"/>
    <property type="evidence" value="ECO:0007669"/>
    <property type="project" value="InterPro"/>
</dbReference>
<dbReference type="PANTHER" id="PTHR11804">
    <property type="entry name" value="PROTEASE M3 THIMET OLIGOPEPTIDASE-RELATED"/>
    <property type="match status" value="1"/>
</dbReference>
<gene>
    <name evidence="9" type="ORF">PPL_05301</name>
</gene>
<accession>D3BBB4</accession>
<dbReference type="PANTHER" id="PTHR11804:SF84">
    <property type="entry name" value="SACCHAROLYSIN"/>
    <property type="match status" value="1"/>
</dbReference>
<evidence type="ECO:0000313" key="9">
    <source>
        <dbReference type="EMBL" id="EFA81321.1"/>
    </source>
</evidence>
<name>D3BBB4_HETP5</name>